<protein>
    <submittedName>
        <fullName evidence="2">Fibronectin type III domain-containing protein</fullName>
    </submittedName>
</protein>
<accession>A0ABS5PH39</accession>
<dbReference type="InterPro" id="IPR013783">
    <property type="entry name" value="Ig-like_fold"/>
</dbReference>
<evidence type="ECO:0000313" key="2">
    <source>
        <dbReference type="EMBL" id="MBS7233639.1"/>
    </source>
</evidence>
<dbReference type="InterPro" id="IPR003961">
    <property type="entry name" value="FN3_dom"/>
</dbReference>
<dbReference type="Gene3D" id="2.60.40.10">
    <property type="entry name" value="Immunoglobulins"/>
    <property type="match status" value="2"/>
</dbReference>
<keyword evidence="3" id="KW-1185">Reference proteome</keyword>
<dbReference type="InterPro" id="IPR036116">
    <property type="entry name" value="FN3_sf"/>
</dbReference>
<evidence type="ECO:0000313" key="3">
    <source>
        <dbReference type="Proteomes" id="UP000722625"/>
    </source>
</evidence>
<dbReference type="CDD" id="cd00063">
    <property type="entry name" value="FN3"/>
    <property type="match status" value="2"/>
</dbReference>
<dbReference type="SUPFAM" id="SSF49265">
    <property type="entry name" value="Fibronectin type III"/>
    <property type="match status" value="1"/>
</dbReference>
<proteinExistence type="predicted"/>
<dbReference type="Pfam" id="PF00041">
    <property type="entry name" value="fn3"/>
    <property type="match status" value="1"/>
</dbReference>
<feature type="domain" description="Fibronectin type-III" evidence="1">
    <location>
        <begin position="487"/>
        <end position="574"/>
    </location>
</feature>
<name>A0ABS5PH39_9FLAO</name>
<dbReference type="SMART" id="SM00060">
    <property type="entry name" value="FN3"/>
    <property type="match status" value="2"/>
</dbReference>
<reference evidence="2 3" key="1">
    <citation type="journal article" date="2018" name="Int. J. Syst. Evol. Microbiol.">
        <title>Flavobacterium chryseum sp. nov. and Flavobacterium psychroterrae sp. nov., novel environmental bacteria isolated from Antarctica.</title>
        <authorList>
            <person name="Kralova S."/>
            <person name="Svec P."/>
            <person name="Busse H.J."/>
            <person name="Stankova E."/>
            <person name="Vaczi P."/>
            <person name="Sedlacek I."/>
        </authorList>
    </citation>
    <scope>NUCLEOTIDE SEQUENCE [LARGE SCALE GENOMIC DNA]</scope>
    <source>
        <strain evidence="2 3">CCM 8827</strain>
    </source>
</reference>
<dbReference type="Proteomes" id="UP000722625">
    <property type="component" value="Unassembled WGS sequence"/>
</dbReference>
<dbReference type="RefSeq" id="WP_213306531.1">
    <property type="nucleotide sequence ID" value="NZ_JAGYVZ010000029.1"/>
</dbReference>
<organism evidence="2 3">
    <name type="scientific">Flavobacterium psychroterrae</name>
    <dbReference type="NCBI Taxonomy" id="2133767"/>
    <lineage>
        <taxon>Bacteria</taxon>
        <taxon>Pseudomonadati</taxon>
        <taxon>Bacteroidota</taxon>
        <taxon>Flavobacteriia</taxon>
        <taxon>Flavobacteriales</taxon>
        <taxon>Flavobacteriaceae</taxon>
        <taxon>Flavobacterium</taxon>
    </lineage>
</organism>
<sequence>MKQINFSHEGGFPLEQETLEKLQTAYRSELFGALKAHLSIDTQTDYILAPATINTKGWAVIRLKEKDPKDPAGGTKMQGILYPIKEASPTGFLKATRTGTNLVYGTGVSQTAYFDYEAEYISAQDYTNRPESPESSDATTVNYYDLAQFQIVKDRKAIEGILGAINANIDAIQSNIDTIESNIDSVETAITVINQTYLPLNGSKAMTGDLNLDIYKLSKLDTKEGGFATVRAADFRLGSITRKGLLNPNDPTGRALADTSDESKTSLSLNYQSDWQNTSIGGKVYLENLSTTKSAGSLLVIDDYHQVTKSNSLPELLNRITVLESKISTATAAVPIGMVAIWGKPAPFPEGWQEYVPLRGKMPVGLYNPNANERTVQIGQRNNYENLTFYNNNGVFTWPFDTLGTEGGKVAKSLSIDEMPEHSHNITLVDEGGIGAPAGGNPNGITNGTSTTKPAGKNQSFSMLNPYRVVSFIEYTGNPSDQKAPTTPTNLEASKIGTKSLTLSWNASTDNVGVTNYLVYKESILLEIVASNVVSFPVTGLIAGTSYSFSVIARDAAGNLSTPATLTQATIAVDLTAPTIPNYLHCYTQGKGLIGIEWGTSTDDNGPITYELWRTVDGFAYFIFDTTNNTYSSDSGLPNSTYSYKVRARDSNGNMSAFTNEASITISSL</sequence>
<comment type="caution">
    <text evidence="2">The sequence shown here is derived from an EMBL/GenBank/DDBJ whole genome shotgun (WGS) entry which is preliminary data.</text>
</comment>
<dbReference type="EMBL" id="JAGYVZ010000029">
    <property type="protein sequence ID" value="MBS7233639.1"/>
    <property type="molecule type" value="Genomic_DNA"/>
</dbReference>
<gene>
    <name evidence="2" type="ORF">KHA90_21730</name>
</gene>
<evidence type="ECO:0000259" key="1">
    <source>
        <dbReference type="PROSITE" id="PS50853"/>
    </source>
</evidence>
<dbReference type="PROSITE" id="PS50853">
    <property type="entry name" value="FN3"/>
    <property type="match status" value="1"/>
</dbReference>